<comment type="caution">
    <text evidence="4">The sequence shown here is derived from an EMBL/GenBank/DDBJ whole genome shotgun (WGS) entry which is preliminary data.</text>
</comment>
<dbReference type="STRING" id="1423796.FC24_GL000078"/>
<dbReference type="EMBL" id="AYYI01000010">
    <property type="protein sequence ID" value="KRM99535.1"/>
    <property type="molecule type" value="Genomic_DNA"/>
</dbReference>
<dbReference type="InterPro" id="IPR040198">
    <property type="entry name" value="Fido_containing"/>
</dbReference>
<feature type="binding site" evidence="2">
    <location>
        <begin position="175"/>
        <end position="182"/>
    </location>
    <ligand>
        <name>ATP</name>
        <dbReference type="ChEBI" id="CHEBI:30616"/>
    </ligand>
</feature>
<gene>
    <name evidence="4" type="ORF">FC24_GL000078</name>
</gene>
<dbReference type="Pfam" id="PF02661">
    <property type="entry name" value="Fic"/>
    <property type="match status" value="1"/>
</dbReference>
<dbReference type="PATRIC" id="fig|1423796.3.peg.80"/>
<dbReference type="InterPro" id="IPR036597">
    <property type="entry name" value="Fido-like_dom_sf"/>
</dbReference>
<dbReference type="OrthoDB" id="9813719at2"/>
<sequence>MTKLVEQLINERDNKLAGSLYYRTQITFSYNSNHMEGTRLTEDQTQQIYDTGSVFAEQGKPIYVDDVLATVNHFQVFNYLLDTVEQPLTPEYTIKLHQILKKGTKQEYNPRFNYAGFKQLPNQIGTFNVINTTSPKETPGKVASLFKQWEKETAANLANFAKFHRDFELIHPFSDGNGRVGRLLLFKELCRRNQTPLIIEDVNKPYYLRGLREFENTPGYLVDTLGLEQDKYQGLINYFYPE</sequence>
<name>A0A0R2D624_9LACO</name>
<dbReference type="Gene3D" id="1.10.3290.10">
    <property type="entry name" value="Fido-like domain"/>
    <property type="match status" value="1"/>
</dbReference>
<dbReference type="PROSITE" id="PS51459">
    <property type="entry name" value="FIDO"/>
    <property type="match status" value="1"/>
</dbReference>
<accession>A0A0R2D624</accession>
<dbReference type="InterPro" id="IPR003812">
    <property type="entry name" value="Fido"/>
</dbReference>
<evidence type="ECO:0000256" key="2">
    <source>
        <dbReference type="PIRSR" id="PIRSR640198-2"/>
    </source>
</evidence>
<dbReference type="PANTHER" id="PTHR13504:SF38">
    <property type="entry name" value="FIDO DOMAIN-CONTAINING PROTEIN"/>
    <property type="match status" value="1"/>
</dbReference>
<keyword evidence="5" id="KW-1185">Reference proteome</keyword>
<proteinExistence type="predicted"/>
<evidence type="ECO:0000256" key="1">
    <source>
        <dbReference type="PIRSR" id="PIRSR640198-1"/>
    </source>
</evidence>
<feature type="active site" evidence="1">
    <location>
        <position position="171"/>
    </location>
</feature>
<organism evidence="4 5">
    <name type="scientific">Loigolactobacillus rennini DSM 20253</name>
    <dbReference type="NCBI Taxonomy" id="1423796"/>
    <lineage>
        <taxon>Bacteria</taxon>
        <taxon>Bacillati</taxon>
        <taxon>Bacillota</taxon>
        <taxon>Bacilli</taxon>
        <taxon>Lactobacillales</taxon>
        <taxon>Lactobacillaceae</taxon>
        <taxon>Loigolactobacillus</taxon>
    </lineage>
</organism>
<feature type="domain" description="Fido" evidence="3">
    <location>
        <begin position="88"/>
        <end position="241"/>
    </location>
</feature>
<dbReference type="PANTHER" id="PTHR13504">
    <property type="entry name" value="FIDO DOMAIN-CONTAINING PROTEIN DDB_G0283145"/>
    <property type="match status" value="1"/>
</dbReference>
<dbReference type="RefSeq" id="WP_057873183.1">
    <property type="nucleotide sequence ID" value="NZ_AYYI01000010.1"/>
</dbReference>
<evidence type="ECO:0000259" key="3">
    <source>
        <dbReference type="PROSITE" id="PS51459"/>
    </source>
</evidence>
<evidence type="ECO:0000313" key="5">
    <source>
        <dbReference type="Proteomes" id="UP000051638"/>
    </source>
</evidence>
<keyword evidence="2" id="KW-0067">ATP-binding</keyword>
<dbReference type="GO" id="GO:0005524">
    <property type="term" value="F:ATP binding"/>
    <property type="evidence" value="ECO:0007669"/>
    <property type="project" value="UniProtKB-KW"/>
</dbReference>
<dbReference type="SUPFAM" id="SSF140931">
    <property type="entry name" value="Fic-like"/>
    <property type="match status" value="1"/>
</dbReference>
<dbReference type="Proteomes" id="UP000051638">
    <property type="component" value="Unassembled WGS sequence"/>
</dbReference>
<keyword evidence="2" id="KW-0547">Nucleotide-binding</keyword>
<reference evidence="4 5" key="1">
    <citation type="journal article" date="2015" name="Genome Announc.">
        <title>Expanding the biotechnology potential of lactobacilli through comparative genomics of 213 strains and associated genera.</title>
        <authorList>
            <person name="Sun Z."/>
            <person name="Harris H.M."/>
            <person name="McCann A."/>
            <person name="Guo C."/>
            <person name="Argimon S."/>
            <person name="Zhang W."/>
            <person name="Yang X."/>
            <person name="Jeffery I.B."/>
            <person name="Cooney J.C."/>
            <person name="Kagawa T.F."/>
            <person name="Liu W."/>
            <person name="Song Y."/>
            <person name="Salvetti E."/>
            <person name="Wrobel A."/>
            <person name="Rasinkangas P."/>
            <person name="Parkhill J."/>
            <person name="Rea M.C."/>
            <person name="O'Sullivan O."/>
            <person name="Ritari J."/>
            <person name="Douillard F.P."/>
            <person name="Paul Ross R."/>
            <person name="Yang R."/>
            <person name="Briner A.E."/>
            <person name="Felis G.E."/>
            <person name="de Vos W.M."/>
            <person name="Barrangou R."/>
            <person name="Klaenhammer T.R."/>
            <person name="Caufield P.W."/>
            <person name="Cui Y."/>
            <person name="Zhang H."/>
            <person name="O'Toole P.W."/>
        </authorList>
    </citation>
    <scope>NUCLEOTIDE SEQUENCE [LARGE SCALE GENOMIC DNA]</scope>
    <source>
        <strain evidence="4 5">DSM 20253</strain>
    </source>
</reference>
<evidence type="ECO:0000313" key="4">
    <source>
        <dbReference type="EMBL" id="KRM99535.1"/>
    </source>
</evidence>
<protein>
    <recommendedName>
        <fullName evidence="3">Fido domain-containing protein</fullName>
    </recommendedName>
</protein>
<dbReference type="AlphaFoldDB" id="A0A0R2D624"/>